<sequence>MLAVDGKTAKQGIDDNGRPLHMLNAFVHDVQAVVGQWSTGAEKTNEPTLLCRHLVALLETYPMLRLITGDAMFAQRPLAELICGQGRDYLLQIEANQGDTLDRQVFQCHPH</sequence>
<accession>A0A517MWP7</accession>
<evidence type="ECO:0008006" key="3">
    <source>
        <dbReference type="Google" id="ProtNLM"/>
    </source>
</evidence>
<evidence type="ECO:0000313" key="1">
    <source>
        <dbReference type="EMBL" id="QDS99289.1"/>
    </source>
</evidence>
<proteinExistence type="predicted"/>
<dbReference type="PANTHER" id="PTHR30298:SF0">
    <property type="entry name" value="PROTEIN YBFL-RELATED"/>
    <property type="match status" value="1"/>
</dbReference>
<gene>
    <name evidence="1" type="ORF">HG15A2_26110</name>
</gene>
<dbReference type="KEGG" id="amob:HG15A2_26110"/>
<keyword evidence="2" id="KW-1185">Reference proteome</keyword>
<name>A0A517MWP7_9BACT</name>
<dbReference type="EMBL" id="CP036263">
    <property type="protein sequence ID" value="QDS99289.1"/>
    <property type="molecule type" value="Genomic_DNA"/>
</dbReference>
<dbReference type="AlphaFoldDB" id="A0A517MWP7"/>
<dbReference type="OrthoDB" id="264746at2"/>
<dbReference type="InterPro" id="IPR051698">
    <property type="entry name" value="Transposase_11-like"/>
</dbReference>
<evidence type="ECO:0000313" key="2">
    <source>
        <dbReference type="Proteomes" id="UP000319852"/>
    </source>
</evidence>
<reference evidence="1 2" key="1">
    <citation type="submission" date="2019-02" db="EMBL/GenBank/DDBJ databases">
        <title>Deep-cultivation of Planctomycetes and their phenomic and genomic characterization uncovers novel biology.</title>
        <authorList>
            <person name="Wiegand S."/>
            <person name="Jogler M."/>
            <person name="Boedeker C."/>
            <person name="Pinto D."/>
            <person name="Vollmers J."/>
            <person name="Rivas-Marin E."/>
            <person name="Kohn T."/>
            <person name="Peeters S.H."/>
            <person name="Heuer A."/>
            <person name="Rast P."/>
            <person name="Oberbeckmann S."/>
            <person name="Bunk B."/>
            <person name="Jeske O."/>
            <person name="Meyerdierks A."/>
            <person name="Storesund J.E."/>
            <person name="Kallscheuer N."/>
            <person name="Luecker S."/>
            <person name="Lage O.M."/>
            <person name="Pohl T."/>
            <person name="Merkel B.J."/>
            <person name="Hornburger P."/>
            <person name="Mueller R.-W."/>
            <person name="Bruemmer F."/>
            <person name="Labrenz M."/>
            <person name="Spormann A.M."/>
            <person name="Op den Camp H."/>
            <person name="Overmann J."/>
            <person name="Amann R."/>
            <person name="Jetten M.S.M."/>
            <person name="Mascher T."/>
            <person name="Medema M.H."/>
            <person name="Devos D.P."/>
            <person name="Kaster A.-K."/>
            <person name="Ovreas L."/>
            <person name="Rohde M."/>
            <person name="Galperin M.Y."/>
            <person name="Jogler C."/>
        </authorList>
    </citation>
    <scope>NUCLEOTIDE SEQUENCE [LARGE SCALE GENOMIC DNA]</scope>
    <source>
        <strain evidence="1 2">HG15A2</strain>
    </source>
</reference>
<protein>
    <recommendedName>
        <fullName evidence="3">Transposase</fullName>
    </recommendedName>
</protein>
<dbReference type="Proteomes" id="UP000319852">
    <property type="component" value="Chromosome"/>
</dbReference>
<organism evidence="1 2">
    <name type="scientific">Adhaeretor mobilis</name>
    <dbReference type="NCBI Taxonomy" id="1930276"/>
    <lineage>
        <taxon>Bacteria</taxon>
        <taxon>Pseudomonadati</taxon>
        <taxon>Planctomycetota</taxon>
        <taxon>Planctomycetia</taxon>
        <taxon>Pirellulales</taxon>
        <taxon>Lacipirellulaceae</taxon>
        <taxon>Adhaeretor</taxon>
    </lineage>
</organism>
<dbReference type="PANTHER" id="PTHR30298">
    <property type="entry name" value="H REPEAT-ASSOCIATED PREDICTED TRANSPOSASE"/>
    <property type="match status" value="1"/>
</dbReference>